<feature type="domain" description="N-acetyltransferase" evidence="3">
    <location>
        <begin position="173"/>
        <end position="311"/>
    </location>
</feature>
<evidence type="ECO:0000256" key="1">
    <source>
        <dbReference type="ARBA" id="ARBA00022679"/>
    </source>
</evidence>
<sequence>MNHPHTVASTGNGLRTPVRRCVIHGMTILCVEPRVDALTEIAEALATWQHDDTPMQLHPGDLGWFRRFGPETAAAAVRTWSRDGRILAVGLLDEPALLRLTTAPEARRDDELAARIASDLAAPGRVLPAGKAYVEVPVDARLRELLSQGGWADDESRTPLRHDLTEPVADPGLRIAVAGPGQVSDRVTVQRAAFESSTFTEERWHAMAAGPRYTEARCLVGYDDEDTPVAAVTVWSAGPGRPGLIEPMGVHRDHRGRGHGTAITVAAAAALREMGASTAIVCTGTGNTGAVATYRAAGFRPLPEVRDLRRD</sequence>
<dbReference type="Proteomes" id="UP000321617">
    <property type="component" value="Unassembled WGS sequence"/>
</dbReference>
<dbReference type="Pfam" id="PF00583">
    <property type="entry name" value="Acetyltransf_1"/>
    <property type="match status" value="1"/>
</dbReference>
<proteinExistence type="predicted"/>
<dbReference type="InterPro" id="IPR050832">
    <property type="entry name" value="Bact_Acetyltransf"/>
</dbReference>
<dbReference type="PANTHER" id="PTHR43877">
    <property type="entry name" value="AMINOALKYLPHOSPHONATE N-ACETYLTRANSFERASE-RELATED-RELATED"/>
    <property type="match status" value="1"/>
</dbReference>
<name>A0A562URE7_9ACTN</name>
<evidence type="ECO:0000256" key="2">
    <source>
        <dbReference type="ARBA" id="ARBA00023315"/>
    </source>
</evidence>
<comment type="caution">
    <text evidence="4">The sequence shown here is derived from an EMBL/GenBank/DDBJ whole genome shotgun (WGS) entry which is preliminary data.</text>
</comment>
<dbReference type="InterPro" id="IPR016181">
    <property type="entry name" value="Acyl_CoA_acyltransferase"/>
</dbReference>
<dbReference type="Gene3D" id="3.40.630.30">
    <property type="match status" value="1"/>
</dbReference>
<dbReference type="CDD" id="cd04301">
    <property type="entry name" value="NAT_SF"/>
    <property type="match status" value="1"/>
</dbReference>
<keyword evidence="5" id="KW-1185">Reference proteome</keyword>
<dbReference type="AlphaFoldDB" id="A0A562URE7"/>
<keyword evidence="2" id="KW-0012">Acyltransferase</keyword>
<accession>A0A562URE7</accession>
<dbReference type="EMBL" id="VLLL01000008">
    <property type="protein sequence ID" value="TWJ08168.1"/>
    <property type="molecule type" value="Genomic_DNA"/>
</dbReference>
<gene>
    <name evidence="4" type="ORF">LX16_4389</name>
</gene>
<evidence type="ECO:0000313" key="5">
    <source>
        <dbReference type="Proteomes" id="UP000321617"/>
    </source>
</evidence>
<reference evidence="4 5" key="1">
    <citation type="journal article" date="2013" name="Stand. Genomic Sci.">
        <title>Genomic Encyclopedia of Type Strains, Phase I: The one thousand microbial genomes (KMG-I) project.</title>
        <authorList>
            <person name="Kyrpides N.C."/>
            <person name="Woyke T."/>
            <person name="Eisen J.A."/>
            <person name="Garrity G."/>
            <person name="Lilburn T.G."/>
            <person name="Beck B.J."/>
            <person name="Whitman W.B."/>
            <person name="Hugenholtz P."/>
            <person name="Klenk H.P."/>
        </authorList>
    </citation>
    <scope>NUCLEOTIDE SEQUENCE [LARGE SCALE GENOMIC DNA]</scope>
    <source>
        <strain evidence="4 5">DSM 45044</strain>
    </source>
</reference>
<dbReference type="PROSITE" id="PS51186">
    <property type="entry name" value="GNAT"/>
    <property type="match status" value="1"/>
</dbReference>
<dbReference type="GO" id="GO:0016747">
    <property type="term" value="F:acyltransferase activity, transferring groups other than amino-acyl groups"/>
    <property type="evidence" value="ECO:0007669"/>
    <property type="project" value="InterPro"/>
</dbReference>
<organism evidence="4 5">
    <name type="scientific">Stackebrandtia albiflava</name>
    <dbReference type="NCBI Taxonomy" id="406432"/>
    <lineage>
        <taxon>Bacteria</taxon>
        <taxon>Bacillati</taxon>
        <taxon>Actinomycetota</taxon>
        <taxon>Actinomycetes</taxon>
        <taxon>Glycomycetales</taxon>
        <taxon>Glycomycetaceae</taxon>
        <taxon>Stackebrandtia</taxon>
    </lineage>
</organism>
<dbReference type="SUPFAM" id="SSF55729">
    <property type="entry name" value="Acyl-CoA N-acyltransferases (Nat)"/>
    <property type="match status" value="1"/>
</dbReference>
<dbReference type="InterPro" id="IPR000182">
    <property type="entry name" value="GNAT_dom"/>
</dbReference>
<evidence type="ECO:0000313" key="4">
    <source>
        <dbReference type="EMBL" id="TWJ08168.1"/>
    </source>
</evidence>
<evidence type="ECO:0000259" key="3">
    <source>
        <dbReference type="PROSITE" id="PS51186"/>
    </source>
</evidence>
<keyword evidence="1 4" id="KW-0808">Transferase</keyword>
<protein>
    <submittedName>
        <fullName evidence="4">Acetyltransferase (GNAT) family protein</fullName>
    </submittedName>
</protein>